<dbReference type="EMBL" id="GAIX01007451">
    <property type="protein sequence ID" value="JAA85109.1"/>
    <property type="molecule type" value="Transcribed_RNA"/>
</dbReference>
<proteinExistence type="predicted"/>
<evidence type="ECO:0000313" key="1">
    <source>
        <dbReference type="EMBL" id="JAA85109.1"/>
    </source>
</evidence>
<organism evidence="1">
    <name type="scientific">Pararge aegeria</name>
    <name type="common">speckled wood butterfly</name>
    <dbReference type="NCBI Taxonomy" id="116150"/>
    <lineage>
        <taxon>Eukaryota</taxon>
        <taxon>Metazoa</taxon>
        <taxon>Ecdysozoa</taxon>
        <taxon>Arthropoda</taxon>
        <taxon>Hexapoda</taxon>
        <taxon>Insecta</taxon>
        <taxon>Pterygota</taxon>
        <taxon>Neoptera</taxon>
        <taxon>Endopterygota</taxon>
        <taxon>Lepidoptera</taxon>
        <taxon>Glossata</taxon>
        <taxon>Ditrysia</taxon>
        <taxon>Papilionoidea</taxon>
        <taxon>Nymphalidae</taxon>
        <taxon>Satyrinae</taxon>
        <taxon>Satyrini</taxon>
        <taxon>Parargina</taxon>
        <taxon>Pararge</taxon>
    </lineage>
</organism>
<name>S4P4Y3_9NEOP</name>
<reference evidence="1" key="1">
    <citation type="journal article" date="2013" name="BMC Genomics">
        <title>Unscrambling butterfly oogenesis.</title>
        <authorList>
            <person name="Carter J.M."/>
            <person name="Baker S.C."/>
            <person name="Pink R."/>
            <person name="Carter D.R."/>
            <person name="Collins A."/>
            <person name="Tomlin J."/>
            <person name="Gibbs M."/>
            <person name="Breuker C.J."/>
        </authorList>
    </citation>
    <scope>NUCLEOTIDE SEQUENCE</scope>
    <source>
        <tissue evidence="1">Ovary</tissue>
    </source>
</reference>
<protein>
    <submittedName>
        <fullName evidence="1">Uncharacterized protein</fullName>
    </submittedName>
</protein>
<sequence>MLNKPIGINEDPIIMVKRNLQKTSGLSCGKYLNISYGRNAAGSGSTCRKLIQSTNTTDFMYFLFQLGIFKHCYVVSTTCKWKPK</sequence>
<reference evidence="1" key="2">
    <citation type="submission" date="2013-05" db="EMBL/GenBank/DDBJ databases">
        <authorList>
            <person name="Carter J.-M."/>
            <person name="Baker S.C."/>
            <person name="Pink R."/>
            <person name="Carter D.R.F."/>
            <person name="Collins A."/>
            <person name="Tomlin J."/>
            <person name="Gibbs M."/>
            <person name="Breuker C.J."/>
        </authorList>
    </citation>
    <scope>NUCLEOTIDE SEQUENCE</scope>
    <source>
        <tissue evidence="1">Ovary</tissue>
    </source>
</reference>
<dbReference type="AlphaFoldDB" id="S4P4Y3"/>
<accession>S4P4Y3</accession>